<dbReference type="SUPFAM" id="SSF53067">
    <property type="entry name" value="Actin-like ATPase domain"/>
    <property type="match status" value="2"/>
</dbReference>
<proteinExistence type="predicted"/>
<dbReference type="AlphaFoldDB" id="A0A7J6WZF2"/>
<sequence>MEKLWKILGMGSIRSSKSSIVVNNQKKSHFIGINLGTTNSYLAILENDGNNNNNYKPKVIKKFPSVIYLKGNDSTSLNPIFGFKRLVGRNFNDFIIQKEIKRNEILPFTLPYKIVNSKINEGEAWVETSYGHLCSPVKMLQGFLTKMKETAEKYIGNDSIVAGAVITYPPAKFTVSVLKATLEAAVMAGLVKNYVFTILEPIAVATSYGLQKEVEGTLIAVVDLGGRSLDVSILERVNSQTCFKTKGRVVSDMFLGGEDFDYILMKYFLHEIKNADGITTEILLSDLPKFRRLAEQTKIKLSSACETEILVPYIASSDNAGGSAEKHLTIKLTRSEFENLVGVLIDRIRFKCLSCLADAGISAKDVDKVLLVGGMARVPIVKQVVTEIFEKSPVRGPIAPDEAAALGAAVALYHRGCVGIHDSDFQALCEERL</sequence>
<name>A0A7J6WZF2_THATH</name>
<dbReference type="InterPro" id="IPR043129">
    <property type="entry name" value="ATPase_NBD"/>
</dbReference>
<accession>A0A7J6WZF2</accession>
<gene>
    <name evidence="3" type="ORF">FRX31_008446</name>
</gene>
<evidence type="ECO:0000313" key="4">
    <source>
        <dbReference type="Proteomes" id="UP000554482"/>
    </source>
</evidence>
<keyword evidence="2" id="KW-0067">ATP-binding</keyword>
<dbReference type="Gene3D" id="3.30.420.40">
    <property type="match status" value="2"/>
</dbReference>
<dbReference type="FunFam" id="3.90.640.10:FF:000003">
    <property type="entry name" value="Molecular chaperone DnaK"/>
    <property type="match status" value="1"/>
</dbReference>
<dbReference type="OrthoDB" id="10307160at2759"/>
<evidence type="ECO:0000256" key="2">
    <source>
        <dbReference type="ARBA" id="ARBA00022840"/>
    </source>
</evidence>
<dbReference type="Gene3D" id="3.90.640.10">
    <property type="entry name" value="Actin, Chain A, domain 4"/>
    <property type="match status" value="1"/>
</dbReference>
<organism evidence="3 4">
    <name type="scientific">Thalictrum thalictroides</name>
    <name type="common">Rue-anemone</name>
    <name type="synonym">Anemone thalictroides</name>
    <dbReference type="NCBI Taxonomy" id="46969"/>
    <lineage>
        <taxon>Eukaryota</taxon>
        <taxon>Viridiplantae</taxon>
        <taxon>Streptophyta</taxon>
        <taxon>Embryophyta</taxon>
        <taxon>Tracheophyta</taxon>
        <taxon>Spermatophyta</taxon>
        <taxon>Magnoliopsida</taxon>
        <taxon>Ranunculales</taxon>
        <taxon>Ranunculaceae</taxon>
        <taxon>Thalictroideae</taxon>
        <taxon>Thalictrum</taxon>
    </lineage>
</organism>
<dbReference type="PRINTS" id="PR00301">
    <property type="entry name" value="HEATSHOCK70"/>
</dbReference>
<keyword evidence="1" id="KW-0547">Nucleotide-binding</keyword>
<dbReference type="PANTHER" id="PTHR19375">
    <property type="entry name" value="HEAT SHOCK PROTEIN 70KDA"/>
    <property type="match status" value="1"/>
</dbReference>
<protein>
    <submittedName>
        <fullName evidence="3">Chaperone protein dnak</fullName>
    </submittedName>
</protein>
<dbReference type="InterPro" id="IPR013126">
    <property type="entry name" value="Hsp_70_fam"/>
</dbReference>
<evidence type="ECO:0000313" key="3">
    <source>
        <dbReference type="EMBL" id="KAF5201968.1"/>
    </source>
</evidence>
<dbReference type="EMBL" id="JABWDY010008749">
    <property type="protein sequence ID" value="KAF5201968.1"/>
    <property type="molecule type" value="Genomic_DNA"/>
</dbReference>
<dbReference type="GO" id="GO:0005524">
    <property type="term" value="F:ATP binding"/>
    <property type="evidence" value="ECO:0007669"/>
    <property type="project" value="UniProtKB-KW"/>
</dbReference>
<dbReference type="Pfam" id="PF00012">
    <property type="entry name" value="HSP70"/>
    <property type="match status" value="1"/>
</dbReference>
<evidence type="ECO:0000256" key="1">
    <source>
        <dbReference type="ARBA" id="ARBA00022741"/>
    </source>
</evidence>
<dbReference type="Proteomes" id="UP000554482">
    <property type="component" value="Unassembled WGS sequence"/>
</dbReference>
<comment type="caution">
    <text evidence="3">The sequence shown here is derived from an EMBL/GenBank/DDBJ whole genome shotgun (WGS) entry which is preliminary data.</text>
</comment>
<reference evidence="3 4" key="1">
    <citation type="submission" date="2020-06" db="EMBL/GenBank/DDBJ databases">
        <title>Transcriptomic and genomic resources for Thalictrum thalictroides and T. hernandezii: Facilitating candidate gene discovery in an emerging model plant lineage.</title>
        <authorList>
            <person name="Arias T."/>
            <person name="Riano-Pachon D.M."/>
            <person name="Di Stilio V.S."/>
        </authorList>
    </citation>
    <scope>NUCLEOTIDE SEQUENCE [LARGE SCALE GENOMIC DNA]</scope>
    <source>
        <strain evidence="4">cv. WT478/WT964</strain>
        <tissue evidence="3">Leaves</tissue>
    </source>
</reference>
<keyword evidence="4" id="KW-1185">Reference proteome</keyword>
<dbReference type="GO" id="GO:0140662">
    <property type="term" value="F:ATP-dependent protein folding chaperone"/>
    <property type="evidence" value="ECO:0007669"/>
    <property type="project" value="InterPro"/>
</dbReference>